<organism evidence="5">
    <name type="scientific">Symploca sp. SIO1C4</name>
    <dbReference type="NCBI Taxonomy" id="2607765"/>
    <lineage>
        <taxon>Bacteria</taxon>
        <taxon>Bacillati</taxon>
        <taxon>Cyanobacteriota</taxon>
        <taxon>Cyanophyceae</taxon>
        <taxon>Coleofasciculales</taxon>
        <taxon>Coleofasciculaceae</taxon>
        <taxon>Symploca</taxon>
    </lineage>
</organism>
<evidence type="ECO:0000313" key="5">
    <source>
        <dbReference type="EMBL" id="NER30117.1"/>
    </source>
</evidence>
<dbReference type="Gene3D" id="3.40.190.10">
    <property type="entry name" value="Periplasmic binding protein-like II"/>
    <property type="match status" value="1"/>
</dbReference>
<dbReference type="AlphaFoldDB" id="A0A6B3NES3"/>
<evidence type="ECO:0000256" key="1">
    <source>
        <dbReference type="ARBA" id="ARBA00008520"/>
    </source>
</evidence>
<dbReference type="GO" id="GO:0015768">
    <property type="term" value="P:maltose transport"/>
    <property type="evidence" value="ECO:0007669"/>
    <property type="project" value="TreeGrafter"/>
</dbReference>
<gene>
    <name evidence="5" type="ORF">F6J89_21475</name>
</gene>
<reference evidence="5" key="1">
    <citation type="submission" date="2019-11" db="EMBL/GenBank/DDBJ databases">
        <title>Genomic insights into an expanded diversity of filamentous marine cyanobacteria reveals the extraordinary biosynthetic potential of Moorea and Okeania.</title>
        <authorList>
            <person name="Ferreira Leao T."/>
            <person name="Wang M."/>
            <person name="Moss N."/>
            <person name="Da Silva R."/>
            <person name="Sanders J."/>
            <person name="Nurk S."/>
            <person name="Gurevich A."/>
            <person name="Humphrey G."/>
            <person name="Reher R."/>
            <person name="Zhu Q."/>
            <person name="Belda-Ferre P."/>
            <person name="Glukhov E."/>
            <person name="Rex R."/>
            <person name="Dorrestein P.C."/>
            <person name="Knight R."/>
            <person name="Pevzner P."/>
            <person name="Gerwick W.H."/>
            <person name="Gerwick L."/>
        </authorList>
    </citation>
    <scope>NUCLEOTIDE SEQUENCE</scope>
    <source>
        <strain evidence="5">SIO1C4</strain>
    </source>
</reference>
<dbReference type="GO" id="GO:0055052">
    <property type="term" value="C:ATP-binding cassette (ABC) transporter complex, substrate-binding subunit-containing"/>
    <property type="evidence" value="ECO:0007669"/>
    <property type="project" value="TreeGrafter"/>
</dbReference>
<dbReference type="GO" id="GO:0042956">
    <property type="term" value="P:maltodextrin transmembrane transport"/>
    <property type="evidence" value="ECO:0007669"/>
    <property type="project" value="TreeGrafter"/>
</dbReference>
<sequence>MFKFWRRLSVLIVLLFYLSGCSNQSNGGGTIRVWVHAGTQDERQIITKQVQQFNASQDEIKVEFTFIPEGSYNAQIQAASLSGDLPDVLEFDGPFVYNYVWQRKLIPIDNLLSQEVQQELLPSLIQQGIYKQERLYSVGTFDSGLGMYGYRSQLQAAGVRIPTSYEDAWTSQEFNQILAALAEKDPKDRQVLDLKLNYRGEWFTYAFSPIIQSAGGDLINRSDYTSAEGILNNEQAVAVMEQLQFWLEQGYVDPNTDDSAFTEKRVALSWGGHWNYQNYLEAAGDDLVVLPLPNFGKNSKTGQGSWNWGITTNCKNPQAAMRFLEFLLQTEQVLAMSNANGAVPATQSAIARSKLYGEGAPLQLFSSQLSAGQSVPRPQTPAYPVITSAFQQAFADIRSGLDVKTALNKAVITIDQDIEDNEGYRDPNPEEIRCQQSLFQFMNCLLMTNKT</sequence>
<comment type="caution">
    <text evidence="5">The sequence shown here is derived from an EMBL/GenBank/DDBJ whole genome shotgun (WGS) entry which is preliminary data.</text>
</comment>
<evidence type="ECO:0000256" key="2">
    <source>
        <dbReference type="ARBA" id="ARBA00022448"/>
    </source>
</evidence>
<comment type="similarity">
    <text evidence="1">Belongs to the bacterial solute-binding protein 1 family.</text>
</comment>
<proteinExistence type="inferred from homology"/>
<dbReference type="PANTHER" id="PTHR30061">
    <property type="entry name" value="MALTOSE-BINDING PERIPLASMIC PROTEIN"/>
    <property type="match status" value="1"/>
</dbReference>
<evidence type="ECO:0000256" key="3">
    <source>
        <dbReference type="ARBA" id="ARBA00022729"/>
    </source>
</evidence>
<feature type="chain" id="PRO_5025674115" evidence="4">
    <location>
        <begin position="28"/>
        <end position="451"/>
    </location>
</feature>
<dbReference type="GO" id="GO:1901982">
    <property type="term" value="F:maltose binding"/>
    <property type="evidence" value="ECO:0007669"/>
    <property type="project" value="TreeGrafter"/>
</dbReference>
<name>A0A6B3NES3_9CYAN</name>
<protein>
    <submittedName>
        <fullName evidence="5">Sugar ABC transporter substrate-binding protein</fullName>
    </submittedName>
</protein>
<evidence type="ECO:0000256" key="4">
    <source>
        <dbReference type="SAM" id="SignalP"/>
    </source>
</evidence>
<dbReference type="EMBL" id="JAAHFQ010000490">
    <property type="protein sequence ID" value="NER30117.1"/>
    <property type="molecule type" value="Genomic_DNA"/>
</dbReference>
<dbReference type="Pfam" id="PF13416">
    <property type="entry name" value="SBP_bac_8"/>
    <property type="match status" value="1"/>
</dbReference>
<dbReference type="PANTHER" id="PTHR30061:SF50">
    <property type="entry name" value="MALTOSE_MALTODEXTRIN-BINDING PERIPLASMIC PROTEIN"/>
    <property type="match status" value="1"/>
</dbReference>
<dbReference type="CDD" id="cd13585">
    <property type="entry name" value="PBP2_TMBP_like"/>
    <property type="match status" value="1"/>
</dbReference>
<dbReference type="InterPro" id="IPR006059">
    <property type="entry name" value="SBP"/>
</dbReference>
<keyword evidence="2" id="KW-0813">Transport</keyword>
<feature type="signal peptide" evidence="4">
    <location>
        <begin position="1"/>
        <end position="27"/>
    </location>
</feature>
<accession>A0A6B3NES3</accession>
<dbReference type="SUPFAM" id="SSF53850">
    <property type="entry name" value="Periplasmic binding protein-like II"/>
    <property type="match status" value="1"/>
</dbReference>
<keyword evidence="3 4" id="KW-0732">Signal</keyword>